<feature type="compositionally biased region" description="Basic and acidic residues" evidence="12">
    <location>
        <begin position="710"/>
        <end position="720"/>
    </location>
</feature>
<dbReference type="Pfam" id="PF08447">
    <property type="entry name" value="PAS_3"/>
    <property type="match status" value="1"/>
</dbReference>
<keyword evidence="18" id="KW-1185">Reference proteome</keyword>
<feature type="transmembrane region" description="Helical" evidence="13">
    <location>
        <begin position="347"/>
        <end position="369"/>
    </location>
</feature>
<evidence type="ECO:0000256" key="12">
    <source>
        <dbReference type="SAM" id="MobiDB-lite"/>
    </source>
</evidence>
<dbReference type="PROSITE" id="PS50111">
    <property type="entry name" value="CHEMOTAXIS_TRANSDUC_2"/>
    <property type="match status" value="1"/>
</dbReference>
<evidence type="ECO:0000256" key="3">
    <source>
        <dbReference type="ARBA" id="ARBA00022481"/>
    </source>
</evidence>
<dbReference type="InterPro" id="IPR035965">
    <property type="entry name" value="PAS-like_dom_sf"/>
</dbReference>
<dbReference type="SMART" id="SM00283">
    <property type="entry name" value="MA"/>
    <property type="match status" value="1"/>
</dbReference>
<gene>
    <name evidence="17" type="ORF">LLY24_13145</name>
</gene>
<evidence type="ECO:0000256" key="11">
    <source>
        <dbReference type="PROSITE-ProRule" id="PRU00284"/>
    </source>
</evidence>
<evidence type="ECO:0000259" key="15">
    <source>
        <dbReference type="PROSITE" id="PS50112"/>
    </source>
</evidence>
<dbReference type="InterPro" id="IPR004090">
    <property type="entry name" value="Chemotax_Me-accpt_rcpt"/>
</dbReference>
<dbReference type="InterPro" id="IPR003660">
    <property type="entry name" value="HAMP_dom"/>
</dbReference>
<dbReference type="SUPFAM" id="SSF55785">
    <property type="entry name" value="PYP-like sensor domain (PAS domain)"/>
    <property type="match status" value="1"/>
</dbReference>
<dbReference type="PANTHER" id="PTHR43531:SF14">
    <property type="entry name" value="METHYL-ACCEPTING CHEMOTAXIS PROTEIN I-RELATED"/>
    <property type="match status" value="1"/>
</dbReference>
<dbReference type="InterPro" id="IPR004089">
    <property type="entry name" value="MCPsignal_dom"/>
</dbReference>
<evidence type="ECO:0000256" key="13">
    <source>
        <dbReference type="SAM" id="Phobius"/>
    </source>
</evidence>
<evidence type="ECO:0000256" key="10">
    <source>
        <dbReference type="ARBA" id="ARBA00029447"/>
    </source>
</evidence>
<sequence>MRNNQPVTQREVELNDDDFLVSRTDLKGRITYVNPAFIAVSGFTRDELIGSPHNIIRHPDMPPAAFANLWSTAMCGETWRGYVKNRCKSGDHYWVDASVTPIVENDQVVGYTSVRVKAERAAIERVSQQYAEINAGSRRYALDKGALRVRSTVKRLLRIRLDTIRAKVIGMVALAGLLLLGSGGLGLYGLNAAGERLESLNDDGLRDVVRLQQIDQIIAETRQSLVEPQRMDLISQRMEMGDEISAQRDVITALWQGYHGREVNATPLADEFDVQLLAFLEEGMLRAKDVLQAEETYQAFTGLDAVINVMNTEGRALSALVNQLISEKQTMAEAMAQNAQQGQAQILMIQASVLGIGLVLLIVIGALTLRSIMRPLSQAERFTLQIAGGNLAATVPVRRKDEIGRLLDALDTMRKSLSNIIGDVKQGIDVVTPAAQDIAGGNEELASRTEQQASSLQETASSMEEMTSTVRQNSDNAQEARRVADNNATRVTDTGELMGQLVSNMQRITQSAQKMTDIIDVIDAIAFQTNILALNASVEAARAGEHGRGFAVVAEEVRKLAGRSADAAKEIRGLIDGSNQQVDAGAELVKRAEEAIRDVAEAAQSVTHIMGEISAASEEQSNGISEVNRAVAEMDQATQENAVRVQETARAAAQLEHQAGLLALSVEAFRLKSDSAPAGLTNGASRQTMALPAVPTSSVSPDSAPTSRALADRALSDRAVTKRTPTSRAPATAVEEWEEF</sequence>
<feature type="compositionally biased region" description="Polar residues" evidence="12">
    <location>
        <begin position="448"/>
        <end position="477"/>
    </location>
</feature>
<keyword evidence="4" id="KW-0145">Chemotaxis</keyword>
<feature type="region of interest" description="Disordered" evidence="12">
    <location>
        <begin position="448"/>
        <end position="488"/>
    </location>
</feature>
<keyword evidence="8 13" id="KW-0472">Membrane</keyword>
<dbReference type="InterPro" id="IPR003122">
    <property type="entry name" value="Tar_rcpt_lig-bd"/>
</dbReference>
<feature type="compositionally biased region" description="Polar residues" evidence="12">
    <location>
        <begin position="695"/>
        <end position="706"/>
    </location>
</feature>
<evidence type="ECO:0000256" key="9">
    <source>
        <dbReference type="ARBA" id="ARBA00023224"/>
    </source>
</evidence>
<dbReference type="PROSITE" id="PS50885">
    <property type="entry name" value="HAMP"/>
    <property type="match status" value="1"/>
</dbReference>
<dbReference type="InterPro" id="IPR013655">
    <property type="entry name" value="PAS_fold_3"/>
</dbReference>
<dbReference type="CDD" id="cd11386">
    <property type="entry name" value="MCP_signal"/>
    <property type="match status" value="1"/>
</dbReference>
<feature type="domain" description="PAS" evidence="15">
    <location>
        <begin position="25"/>
        <end position="60"/>
    </location>
</feature>
<feature type="region of interest" description="Disordered" evidence="12">
    <location>
        <begin position="692"/>
        <end position="740"/>
    </location>
</feature>
<dbReference type="SUPFAM" id="SSF58104">
    <property type="entry name" value="Methyl-accepting chemotaxis protein (MCP) signaling domain"/>
    <property type="match status" value="1"/>
</dbReference>
<dbReference type="InterPro" id="IPR000014">
    <property type="entry name" value="PAS"/>
</dbReference>
<dbReference type="PANTHER" id="PTHR43531">
    <property type="entry name" value="PROTEIN ICFG"/>
    <property type="match status" value="1"/>
</dbReference>
<feature type="transmembrane region" description="Helical" evidence="13">
    <location>
        <begin position="168"/>
        <end position="190"/>
    </location>
</feature>
<keyword evidence="7 13" id="KW-1133">Transmembrane helix</keyword>
<evidence type="ECO:0000256" key="2">
    <source>
        <dbReference type="ARBA" id="ARBA00022475"/>
    </source>
</evidence>
<comment type="subcellular location">
    <subcellularLocation>
        <location evidence="1">Cell inner membrane</location>
        <topology evidence="1">Multi-pass membrane protein</topology>
    </subcellularLocation>
</comment>
<comment type="caution">
    <text evidence="17">The sequence shown here is derived from an EMBL/GenBank/DDBJ whole genome shotgun (WGS) entry which is preliminary data.</text>
</comment>
<evidence type="ECO:0000313" key="17">
    <source>
        <dbReference type="EMBL" id="MCS2610263.1"/>
    </source>
</evidence>
<proteinExistence type="inferred from homology"/>
<dbReference type="InterPro" id="IPR051310">
    <property type="entry name" value="MCP_chemotaxis"/>
</dbReference>
<keyword evidence="9 11" id="KW-0807">Transducer</keyword>
<dbReference type="Proteomes" id="UP001165542">
    <property type="component" value="Unassembled WGS sequence"/>
</dbReference>
<accession>A0ABT2EFX8</accession>
<keyword evidence="6 13" id="KW-0812">Transmembrane</keyword>
<comment type="similarity">
    <text evidence="10">Belongs to the methyl-accepting chemotaxis (MCP) protein family.</text>
</comment>
<reference evidence="17" key="1">
    <citation type="submission" date="2021-11" db="EMBL/GenBank/DDBJ databases">
        <title>Halomonas sp., isolated from a coastal aquaculture zone in Dongshan Bay.</title>
        <authorList>
            <person name="Lin W."/>
        </authorList>
    </citation>
    <scope>NUCLEOTIDE SEQUENCE</scope>
    <source>
        <strain evidence="17">Yzlin-01</strain>
    </source>
</reference>
<dbReference type="Pfam" id="PF02203">
    <property type="entry name" value="TarH"/>
    <property type="match status" value="1"/>
</dbReference>
<keyword evidence="3" id="KW-0488">Methylation</keyword>
<evidence type="ECO:0000256" key="7">
    <source>
        <dbReference type="ARBA" id="ARBA00022989"/>
    </source>
</evidence>
<dbReference type="PROSITE" id="PS50112">
    <property type="entry name" value="PAS"/>
    <property type="match status" value="1"/>
</dbReference>
<dbReference type="Pfam" id="PF00015">
    <property type="entry name" value="MCPsignal"/>
    <property type="match status" value="1"/>
</dbReference>
<dbReference type="NCBIfam" id="TIGR00229">
    <property type="entry name" value="sensory_box"/>
    <property type="match status" value="1"/>
</dbReference>
<dbReference type="Pfam" id="PF00672">
    <property type="entry name" value="HAMP"/>
    <property type="match status" value="1"/>
</dbReference>
<evidence type="ECO:0000259" key="16">
    <source>
        <dbReference type="PROSITE" id="PS50885"/>
    </source>
</evidence>
<feature type="domain" description="Methyl-accepting transducer" evidence="14">
    <location>
        <begin position="427"/>
        <end position="656"/>
    </location>
</feature>
<evidence type="ECO:0000256" key="1">
    <source>
        <dbReference type="ARBA" id="ARBA00004429"/>
    </source>
</evidence>
<evidence type="ECO:0000256" key="6">
    <source>
        <dbReference type="ARBA" id="ARBA00022692"/>
    </source>
</evidence>
<evidence type="ECO:0000259" key="14">
    <source>
        <dbReference type="PROSITE" id="PS50111"/>
    </source>
</evidence>
<evidence type="ECO:0000256" key="8">
    <source>
        <dbReference type="ARBA" id="ARBA00023136"/>
    </source>
</evidence>
<organism evidence="17 18">
    <name type="scientific">Halomonas dongshanensis</name>
    <dbReference type="NCBI Taxonomy" id="2890835"/>
    <lineage>
        <taxon>Bacteria</taxon>
        <taxon>Pseudomonadati</taxon>
        <taxon>Pseudomonadota</taxon>
        <taxon>Gammaproteobacteria</taxon>
        <taxon>Oceanospirillales</taxon>
        <taxon>Halomonadaceae</taxon>
        <taxon>Halomonas</taxon>
    </lineage>
</organism>
<keyword evidence="5" id="KW-0997">Cell inner membrane</keyword>
<protein>
    <submittedName>
        <fullName evidence="17">Methyl-accepting chemotaxis protein</fullName>
    </submittedName>
</protein>
<dbReference type="Gene3D" id="1.10.287.950">
    <property type="entry name" value="Methyl-accepting chemotaxis protein"/>
    <property type="match status" value="1"/>
</dbReference>
<keyword evidence="2" id="KW-1003">Cell membrane</keyword>
<dbReference type="CDD" id="cd06225">
    <property type="entry name" value="HAMP"/>
    <property type="match status" value="1"/>
</dbReference>
<name>A0ABT2EFX8_9GAMM</name>
<dbReference type="PRINTS" id="PR00260">
    <property type="entry name" value="CHEMTRNSDUCR"/>
</dbReference>
<evidence type="ECO:0000256" key="4">
    <source>
        <dbReference type="ARBA" id="ARBA00022500"/>
    </source>
</evidence>
<dbReference type="SMART" id="SM00304">
    <property type="entry name" value="HAMP"/>
    <property type="match status" value="1"/>
</dbReference>
<dbReference type="RefSeq" id="WP_259036770.1">
    <property type="nucleotide sequence ID" value="NZ_JAJISC010000006.1"/>
</dbReference>
<dbReference type="Gene3D" id="3.30.450.20">
    <property type="entry name" value="PAS domain"/>
    <property type="match status" value="1"/>
</dbReference>
<feature type="domain" description="HAMP" evidence="16">
    <location>
        <begin position="370"/>
        <end position="422"/>
    </location>
</feature>
<evidence type="ECO:0000313" key="18">
    <source>
        <dbReference type="Proteomes" id="UP001165542"/>
    </source>
</evidence>
<dbReference type="EMBL" id="JAJISC010000006">
    <property type="protein sequence ID" value="MCS2610263.1"/>
    <property type="molecule type" value="Genomic_DNA"/>
</dbReference>
<dbReference type="CDD" id="cd00130">
    <property type="entry name" value="PAS"/>
    <property type="match status" value="1"/>
</dbReference>
<evidence type="ECO:0000256" key="5">
    <source>
        <dbReference type="ARBA" id="ARBA00022519"/>
    </source>
</evidence>